<proteinExistence type="predicted"/>
<dbReference type="Proteomes" id="UP000479710">
    <property type="component" value="Unassembled WGS sequence"/>
</dbReference>
<evidence type="ECO:0000313" key="2">
    <source>
        <dbReference type="Proteomes" id="UP000479710"/>
    </source>
</evidence>
<comment type="caution">
    <text evidence="1">The sequence shown here is derived from an EMBL/GenBank/DDBJ whole genome shotgun (WGS) entry which is preliminary data.</text>
</comment>
<reference evidence="1 2" key="1">
    <citation type="submission" date="2019-11" db="EMBL/GenBank/DDBJ databases">
        <title>Whole genome sequence of Oryza granulata.</title>
        <authorList>
            <person name="Li W."/>
        </authorList>
    </citation>
    <scope>NUCLEOTIDE SEQUENCE [LARGE SCALE GENOMIC DNA]</scope>
    <source>
        <strain evidence="2">cv. Menghai</strain>
        <tissue evidence="1">Leaf</tissue>
    </source>
</reference>
<protein>
    <submittedName>
        <fullName evidence="1">Uncharacterized protein</fullName>
    </submittedName>
</protein>
<organism evidence="1 2">
    <name type="scientific">Oryza meyeriana var. granulata</name>
    <dbReference type="NCBI Taxonomy" id="110450"/>
    <lineage>
        <taxon>Eukaryota</taxon>
        <taxon>Viridiplantae</taxon>
        <taxon>Streptophyta</taxon>
        <taxon>Embryophyta</taxon>
        <taxon>Tracheophyta</taxon>
        <taxon>Spermatophyta</taxon>
        <taxon>Magnoliopsida</taxon>
        <taxon>Liliopsida</taxon>
        <taxon>Poales</taxon>
        <taxon>Poaceae</taxon>
        <taxon>BOP clade</taxon>
        <taxon>Oryzoideae</taxon>
        <taxon>Oryzeae</taxon>
        <taxon>Oryzinae</taxon>
        <taxon>Oryza</taxon>
        <taxon>Oryza meyeriana</taxon>
    </lineage>
</organism>
<sequence length="75" mass="8235">MAGNAGGGRKQRWRRASLYQILRRPDHYRRLRARATALPVAPSVTGCSGTFPSLSGLNAVRDGSLWQRLLSLTAL</sequence>
<accession>A0A6G1BU28</accession>
<dbReference type="EMBL" id="SPHZ02000011">
    <property type="protein sequence ID" value="KAF0890923.1"/>
    <property type="molecule type" value="Genomic_DNA"/>
</dbReference>
<name>A0A6G1BU28_9ORYZ</name>
<dbReference type="AlphaFoldDB" id="A0A6G1BU28"/>
<evidence type="ECO:0000313" key="1">
    <source>
        <dbReference type="EMBL" id="KAF0890923.1"/>
    </source>
</evidence>
<keyword evidence="2" id="KW-1185">Reference proteome</keyword>
<gene>
    <name evidence="1" type="ORF">E2562_005050</name>
</gene>